<dbReference type="AlphaFoldDB" id="A0A938YEP6"/>
<comment type="caution">
    <text evidence="1">The sequence shown here is derived from an EMBL/GenBank/DDBJ whole genome shotgun (WGS) entry which is preliminary data.</text>
</comment>
<evidence type="ECO:0000313" key="1">
    <source>
        <dbReference type="EMBL" id="MBM9469337.1"/>
    </source>
</evidence>
<evidence type="ECO:0000313" key="2">
    <source>
        <dbReference type="Proteomes" id="UP000663792"/>
    </source>
</evidence>
<dbReference type="EMBL" id="JAERWK010000025">
    <property type="protein sequence ID" value="MBM9469337.1"/>
    <property type="molecule type" value="Genomic_DNA"/>
</dbReference>
<dbReference type="Proteomes" id="UP000663792">
    <property type="component" value="Unassembled WGS sequence"/>
</dbReference>
<reference evidence="1" key="1">
    <citation type="submission" date="2021-01" db="EMBL/GenBank/DDBJ databases">
        <title>YIM 132084 draft genome.</title>
        <authorList>
            <person name="An D."/>
        </authorList>
    </citation>
    <scope>NUCLEOTIDE SEQUENCE</scope>
    <source>
        <strain evidence="1">YIM 132084</strain>
    </source>
</reference>
<sequence>MDQSPPGARPTLAVAYCTGQRCAALHDRRCHHGPDEHPPSVACLHASVRTRPEAVLIATDCLGACHRGSLAVVGPAAVQAGSVRWLRPPVAVELMDDPDRAGALADWITAGAPDPATLPPMLRT</sequence>
<accession>A0A938YEP6</accession>
<evidence type="ECO:0008006" key="3">
    <source>
        <dbReference type="Google" id="ProtNLM"/>
    </source>
</evidence>
<proteinExistence type="predicted"/>
<dbReference type="RefSeq" id="WP_205262282.1">
    <property type="nucleotide sequence ID" value="NZ_JAERWK010000025.1"/>
</dbReference>
<name>A0A938YEP6_9ACTN</name>
<keyword evidence="2" id="KW-1185">Reference proteome</keyword>
<protein>
    <recommendedName>
        <fullName evidence="3">(2Fe-2S) ferredoxin domain-containing protein</fullName>
    </recommendedName>
</protein>
<gene>
    <name evidence="1" type="ORF">JL106_18775</name>
</gene>
<organism evidence="1 2">
    <name type="scientific">Nakamurella leprariae</name>
    <dbReference type="NCBI Taxonomy" id="2803911"/>
    <lineage>
        <taxon>Bacteria</taxon>
        <taxon>Bacillati</taxon>
        <taxon>Actinomycetota</taxon>
        <taxon>Actinomycetes</taxon>
        <taxon>Nakamurellales</taxon>
        <taxon>Nakamurellaceae</taxon>
        <taxon>Nakamurella</taxon>
    </lineage>
</organism>